<dbReference type="EMBL" id="ACFU01000086">
    <property type="protein sequence ID" value="EEF12531.1"/>
    <property type="molecule type" value="Genomic_DNA"/>
</dbReference>
<gene>
    <name evidence="1" type="ORF">CAMRE0001_2998</name>
</gene>
<dbReference type="Proteomes" id="UP000003082">
    <property type="component" value="Unassembled WGS sequence"/>
</dbReference>
<name>B9D651_CAMRE</name>
<organism evidence="1 2">
    <name type="scientific">Campylobacter rectus RM3267</name>
    <dbReference type="NCBI Taxonomy" id="553218"/>
    <lineage>
        <taxon>Bacteria</taxon>
        <taxon>Pseudomonadati</taxon>
        <taxon>Campylobacterota</taxon>
        <taxon>Epsilonproteobacteria</taxon>
        <taxon>Campylobacterales</taxon>
        <taxon>Campylobacteraceae</taxon>
        <taxon>Campylobacter</taxon>
    </lineage>
</organism>
<reference evidence="1 2" key="1">
    <citation type="submission" date="2008-08" db="EMBL/GenBank/DDBJ databases">
        <authorList>
            <person name="Madupu R."/>
            <person name="Durkin A.S."/>
            <person name="Torralba M."/>
            <person name="Methe B."/>
            <person name="Sutton G.G."/>
            <person name="Strausberg R.L."/>
            <person name="Nelson K.E."/>
        </authorList>
    </citation>
    <scope>NUCLEOTIDE SEQUENCE [LARGE SCALE GENOMIC DNA]</scope>
    <source>
        <strain evidence="1 2">RM3267</strain>
    </source>
</reference>
<comment type="caution">
    <text evidence="1">The sequence shown here is derived from an EMBL/GenBank/DDBJ whole genome shotgun (WGS) entry which is preliminary data.</text>
</comment>
<protein>
    <submittedName>
        <fullName evidence="1">Uncharacterized protein</fullName>
    </submittedName>
</protein>
<dbReference type="AlphaFoldDB" id="B9D651"/>
<accession>B9D651</accession>
<sequence length="38" mass="4761">MKSYECSEVEFRYNNSKDTKTFYHILLKMIRENPLKFR</sequence>
<evidence type="ECO:0000313" key="1">
    <source>
        <dbReference type="EMBL" id="EEF12531.1"/>
    </source>
</evidence>
<evidence type="ECO:0000313" key="2">
    <source>
        <dbReference type="Proteomes" id="UP000003082"/>
    </source>
</evidence>
<proteinExistence type="predicted"/>
<keyword evidence="2" id="KW-1185">Reference proteome</keyword>